<feature type="transmembrane region" description="Helical" evidence="4">
    <location>
        <begin position="165"/>
        <end position="184"/>
    </location>
</feature>
<keyword evidence="7" id="KW-1185">Reference proteome</keyword>
<name>A0ABS1R083_9SPHI</name>
<dbReference type="PANTHER" id="PTHR43280">
    <property type="entry name" value="ARAC-FAMILY TRANSCRIPTIONAL REGULATOR"/>
    <property type="match status" value="1"/>
</dbReference>
<dbReference type="Proteomes" id="UP000625283">
    <property type="component" value="Unassembled WGS sequence"/>
</dbReference>
<evidence type="ECO:0000313" key="7">
    <source>
        <dbReference type="Proteomes" id="UP000625283"/>
    </source>
</evidence>
<evidence type="ECO:0000313" key="6">
    <source>
        <dbReference type="EMBL" id="MBL1408102.1"/>
    </source>
</evidence>
<protein>
    <submittedName>
        <fullName evidence="6">AraC family transcriptional regulator</fullName>
    </submittedName>
</protein>
<dbReference type="EMBL" id="JAERTY010000002">
    <property type="protein sequence ID" value="MBL1408102.1"/>
    <property type="molecule type" value="Genomic_DNA"/>
</dbReference>
<dbReference type="InterPro" id="IPR018060">
    <property type="entry name" value="HTH_AraC"/>
</dbReference>
<feature type="domain" description="HTH araC/xylS-type" evidence="5">
    <location>
        <begin position="212"/>
        <end position="319"/>
    </location>
</feature>
<keyword evidence="2" id="KW-0238">DNA-binding</keyword>
<keyword evidence="1" id="KW-0805">Transcription regulation</keyword>
<comment type="caution">
    <text evidence="6">The sequence shown here is derived from an EMBL/GenBank/DDBJ whole genome shotgun (WGS) entry which is preliminary data.</text>
</comment>
<dbReference type="Pfam" id="PF12833">
    <property type="entry name" value="HTH_18"/>
    <property type="match status" value="1"/>
</dbReference>
<dbReference type="PROSITE" id="PS01124">
    <property type="entry name" value="HTH_ARAC_FAMILY_2"/>
    <property type="match status" value="1"/>
</dbReference>
<dbReference type="PANTHER" id="PTHR43280:SF29">
    <property type="entry name" value="ARAC-FAMILY TRANSCRIPTIONAL REGULATOR"/>
    <property type="match status" value="1"/>
</dbReference>
<dbReference type="InterPro" id="IPR018062">
    <property type="entry name" value="HTH_AraC-typ_CS"/>
</dbReference>
<sequence length="323" mass="37199">MKIDMALSPFFKKLTLFELLVSILTILQLYHFCILFSNHALPMPLLYGPLFWGMYQCLSHKSRSIIYRDLLVGNFPFLFFLVWYSILGGTFDWVYFQWYLPVMILVQVGYPLLILYRLKGAGNNRDGVVLLKQLMALGMGISLFVGAVFIHHYLQIDVLVGINPIQAIAVAMVFSLFMLIHYMYGLYRSLEVKPVEIIVEDMDDDMDTNLLERCGRGLKDAMENDRLFLDSKLSLDKLSTHVGISKTVISHYLNSKLGLNYYEWLARYRINHAKIILAGFGSDYKIEAVAYSSGFSSKTTFNRYFKEIVGVLPSIYREQVTFS</sequence>
<keyword evidence="4" id="KW-0812">Transmembrane</keyword>
<dbReference type="PROSITE" id="PS00041">
    <property type="entry name" value="HTH_ARAC_FAMILY_1"/>
    <property type="match status" value="1"/>
</dbReference>
<keyword evidence="3" id="KW-0804">Transcription</keyword>
<feature type="transmembrane region" description="Helical" evidence="4">
    <location>
        <begin position="98"/>
        <end position="118"/>
    </location>
</feature>
<evidence type="ECO:0000256" key="2">
    <source>
        <dbReference type="ARBA" id="ARBA00023125"/>
    </source>
</evidence>
<evidence type="ECO:0000256" key="4">
    <source>
        <dbReference type="SAM" id="Phobius"/>
    </source>
</evidence>
<dbReference type="SMART" id="SM00342">
    <property type="entry name" value="HTH_ARAC"/>
    <property type="match status" value="1"/>
</dbReference>
<gene>
    <name evidence="6" type="ORF">JKG61_05005</name>
</gene>
<dbReference type="SUPFAM" id="SSF46689">
    <property type="entry name" value="Homeodomain-like"/>
    <property type="match status" value="1"/>
</dbReference>
<dbReference type="InterPro" id="IPR009057">
    <property type="entry name" value="Homeodomain-like_sf"/>
</dbReference>
<keyword evidence="4" id="KW-1133">Transmembrane helix</keyword>
<evidence type="ECO:0000256" key="1">
    <source>
        <dbReference type="ARBA" id="ARBA00023015"/>
    </source>
</evidence>
<feature type="transmembrane region" description="Helical" evidence="4">
    <location>
        <begin position="70"/>
        <end position="86"/>
    </location>
</feature>
<organism evidence="6 7">
    <name type="scientific">Sphingobacterium faecale</name>
    <dbReference type="NCBI Taxonomy" id="2803775"/>
    <lineage>
        <taxon>Bacteria</taxon>
        <taxon>Pseudomonadati</taxon>
        <taxon>Bacteroidota</taxon>
        <taxon>Sphingobacteriia</taxon>
        <taxon>Sphingobacteriales</taxon>
        <taxon>Sphingobacteriaceae</taxon>
        <taxon>Sphingobacterium</taxon>
    </lineage>
</organism>
<dbReference type="Gene3D" id="1.10.10.60">
    <property type="entry name" value="Homeodomain-like"/>
    <property type="match status" value="1"/>
</dbReference>
<proteinExistence type="predicted"/>
<dbReference type="RefSeq" id="WP_202101878.1">
    <property type="nucleotide sequence ID" value="NZ_JAERTY010000002.1"/>
</dbReference>
<evidence type="ECO:0000259" key="5">
    <source>
        <dbReference type="PROSITE" id="PS01124"/>
    </source>
</evidence>
<evidence type="ECO:0000256" key="3">
    <source>
        <dbReference type="ARBA" id="ARBA00023163"/>
    </source>
</evidence>
<reference evidence="6 7" key="1">
    <citation type="submission" date="2021-01" db="EMBL/GenBank/DDBJ databases">
        <title>C459-1 draft genome sequence.</title>
        <authorList>
            <person name="Zhang X.-F."/>
        </authorList>
    </citation>
    <scope>NUCLEOTIDE SEQUENCE [LARGE SCALE GENOMIC DNA]</scope>
    <source>
        <strain evidence="7">C459-1</strain>
    </source>
</reference>
<keyword evidence="4" id="KW-0472">Membrane</keyword>
<accession>A0ABS1R083</accession>
<feature type="transmembrane region" description="Helical" evidence="4">
    <location>
        <begin position="130"/>
        <end position="153"/>
    </location>
</feature>